<organism evidence="2 3">
    <name type="scientific">Cutaneotrichosporon cavernicola</name>
    <dbReference type="NCBI Taxonomy" id="279322"/>
    <lineage>
        <taxon>Eukaryota</taxon>
        <taxon>Fungi</taxon>
        <taxon>Dikarya</taxon>
        <taxon>Basidiomycota</taxon>
        <taxon>Agaricomycotina</taxon>
        <taxon>Tremellomycetes</taxon>
        <taxon>Trichosporonales</taxon>
        <taxon>Trichosporonaceae</taxon>
        <taxon>Cutaneotrichosporon</taxon>
    </lineage>
</organism>
<evidence type="ECO:0000313" key="3">
    <source>
        <dbReference type="Proteomes" id="UP001233271"/>
    </source>
</evidence>
<sequence length="88" mass="9647">MEVSFIVYISLAFFTLFGLVLVLLLHLLPSAMTGIPTIKRINTVLFMLVINAAVRCAIAAVDVTANRSSSRSACSIDSIWTMYTTYVV</sequence>
<dbReference type="AlphaFoldDB" id="A0AA48L583"/>
<proteinExistence type="predicted"/>
<reference evidence="2" key="1">
    <citation type="journal article" date="2023" name="BMC Genomics">
        <title>Chromosome-level genome assemblies of Cutaneotrichosporon spp. (Trichosporonales, Basidiomycota) reveal imbalanced evolution between nucleotide sequences and chromosome synteny.</title>
        <authorList>
            <person name="Kobayashi Y."/>
            <person name="Kayamori A."/>
            <person name="Aoki K."/>
            <person name="Shiwa Y."/>
            <person name="Matsutani M."/>
            <person name="Fujita N."/>
            <person name="Sugita T."/>
            <person name="Iwasaki W."/>
            <person name="Tanaka N."/>
            <person name="Takashima M."/>
        </authorList>
    </citation>
    <scope>NUCLEOTIDE SEQUENCE</scope>
    <source>
        <strain evidence="2">HIS019</strain>
    </source>
</reference>
<gene>
    <name evidence="2" type="ORF">CcaverHIS019_0410000</name>
</gene>
<keyword evidence="1" id="KW-1133">Transmembrane helix</keyword>
<keyword evidence="3" id="KW-1185">Reference proteome</keyword>
<feature type="transmembrane region" description="Helical" evidence="1">
    <location>
        <begin position="41"/>
        <end position="61"/>
    </location>
</feature>
<keyword evidence="1" id="KW-0472">Membrane</keyword>
<dbReference type="RefSeq" id="XP_060457445.1">
    <property type="nucleotide sequence ID" value="XM_060600896.1"/>
</dbReference>
<dbReference type="KEGG" id="ccac:CcaHIS019_0410000"/>
<accession>A0AA48L583</accession>
<dbReference type="GeneID" id="85496050"/>
<name>A0AA48L583_9TREE</name>
<protein>
    <submittedName>
        <fullName evidence="2">Uncharacterized protein</fullName>
    </submittedName>
</protein>
<evidence type="ECO:0000313" key="2">
    <source>
        <dbReference type="EMBL" id="BEI92180.1"/>
    </source>
</evidence>
<evidence type="ECO:0000256" key="1">
    <source>
        <dbReference type="SAM" id="Phobius"/>
    </source>
</evidence>
<feature type="transmembrane region" description="Helical" evidence="1">
    <location>
        <begin position="6"/>
        <end position="29"/>
    </location>
</feature>
<keyword evidence="1" id="KW-0812">Transmembrane</keyword>
<dbReference type="Proteomes" id="UP001233271">
    <property type="component" value="Chromosome 4"/>
</dbReference>
<dbReference type="EMBL" id="AP028215">
    <property type="protein sequence ID" value="BEI92180.1"/>
    <property type="molecule type" value="Genomic_DNA"/>
</dbReference>